<feature type="non-terminal residue" evidence="1">
    <location>
        <position position="130"/>
    </location>
</feature>
<keyword evidence="1" id="KW-0378">Hydrolase</keyword>
<comment type="caution">
    <text evidence="1">The sequence shown here is derived from an EMBL/GenBank/DDBJ whole genome shotgun (WGS) entry which is preliminary data.</text>
</comment>
<proteinExistence type="predicted"/>
<dbReference type="EC" id="3.1.26.5" evidence="1"/>
<accession>A0ACC1J0Z8</accession>
<reference evidence="1" key="1">
    <citation type="submission" date="2022-07" db="EMBL/GenBank/DDBJ databases">
        <title>Phylogenomic reconstructions and comparative analyses of Kickxellomycotina fungi.</title>
        <authorList>
            <person name="Reynolds N.K."/>
            <person name="Stajich J.E."/>
            <person name="Barry K."/>
            <person name="Grigoriev I.V."/>
            <person name="Crous P."/>
            <person name="Smith M.E."/>
        </authorList>
    </citation>
    <scope>NUCLEOTIDE SEQUENCE</scope>
    <source>
        <strain evidence="1">NRRL 5244</strain>
    </source>
</reference>
<sequence>MAGHGNSKSGSKRKFQHTTAQQQQAQAAVTFSLDKARSVDVTGFVESRSFEINALQRSLDNSSNTGMARAFQTLPRHLRRRAASHNVKRIPQRLREKAISEMTKSAMSSKKLDGSGKLTNAKNGNRYKRR</sequence>
<gene>
    <name evidence="1" type="primary">POP1_2</name>
    <name evidence="1" type="ORF">FBU59_006001</name>
</gene>
<keyword evidence="2" id="KW-1185">Reference proteome</keyword>
<name>A0ACC1J0Z8_9FUNG</name>
<dbReference type="EMBL" id="JANBPW010005035">
    <property type="protein sequence ID" value="KAJ1933521.1"/>
    <property type="molecule type" value="Genomic_DNA"/>
</dbReference>
<dbReference type="Proteomes" id="UP001150603">
    <property type="component" value="Unassembled WGS sequence"/>
</dbReference>
<evidence type="ECO:0000313" key="2">
    <source>
        <dbReference type="Proteomes" id="UP001150603"/>
    </source>
</evidence>
<protein>
    <submittedName>
        <fullName evidence="1">Ribonucleases P/MRP protein subunit pop1</fullName>
        <ecNumber evidence="1">3.1.26.5</ecNumber>
    </submittedName>
</protein>
<evidence type="ECO:0000313" key="1">
    <source>
        <dbReference type="EMBL" id="KAJ1933521.1"/>
    </source>
</evidence>
<organism evidence="1 2">
    <name type="scientific">Linderina macrospora</name>
    <dbReference type="NCBI Taxonomy" id="4868"/>
    <lineage>
        <taxon>Eukaryota</taxon>
        <taxon>Fungi</taxon>
        <taxon>Fungi incertae sedis</taxon>
        <taxon>Zoopagomycota</taxon>
        <taxon>Kickxellomycotina</taxon>
        <taxon>Kickxellomycetes</taxon>
        <taxon>Kickxellales</taxon>
        <taxon>Kickxellaceae</taxon>
        <taxon>Linderina</taxon>
    </lineage>
</organism>